<sequence>MHKLSLSLVLLAISLMGWLLFLTFRNFHAVIDHYSTREEAQVDRLFERGWLPEILPDSTFDMVIQNDLDRNTSTGSFSLKKKDLPAFLAHLRETSQPRTYQYQVWTFTLTPGGEKIFYRMQTSSP</sequence>
<proteinExistence type="predicted"/>
<protein>
    <recommendedName>
        <fullName evidence="1">YbbD head domain-containing protein</fullName>
    </recommendedName>
</protein>
<dbReference type="InterPro" id="IPR058827">
    <property type="entry name" value="YbbD_head"/>
</dbReference>
<dbReference type="AlphaFoldDB" id="A0A918TWC4"/>
<evidence type="ECO:0000259" key="1">
    <source>
        <dbReference type="Pfam" id="PF26610"/>
    </source>
</evidence>
<keyword evidence="3" id="KW-1185">Reference proteome</keyword>
<evidence type="ECO:0000313" key="3">
    <source>
        <dbReference type="Proteomes" id="UP000644507"/>
    </source>
</evidence>
<reference evidence="2" key="1">
    <citation type="journal article" date="2014" name="Int. J. Syst. Evol. Microbiol.">
        <title>Complete genome sequence of Corynebacterium casei LMG S-19264T (=DSM 44701T), isolated from a smear-ripened cheese.</title>
        <authorList>
            <consortium name="US DOE Joint Genome Institute (JGI-PGF)"/>
            <person name="Walter F."/>
            <person name="Albersmeier A."/>
            <person name="Kalinowski J."/>
            <person name="Ruckert C."/>
        </authorList>
    </citation>
    <scope>NUCLEOTIDE SEQUENCE</scope>
    <source>
        <strain evidence="2">KCTC 12988</strain>
    </source>
</reference>
<organism evidence="2 3">
    <name type="scientific">Roseibacillus persicicus</name>
    <dbReference type="NCBI Taxonomy" id="454148"/>
    <lineage>
        <taxon>Bacteria</taxon>
        <taxon>Pseudomonadati</taxon>
        <taxon>Verrucomicrobiota</taxon>
        <taxon>Verrucomicrobiia</taxon>
        <taxon>Verrucomicrobiales</taxon>
        <taxon>Verrucomicrobiaceae</taxon>
        <taxon>Roseibacillus</taxon>
    </lineage>
</organism>
<gene>
    <name evidence="2" type="ORF">GCM10007100_35350</name>
</gene>
<dbReference type="EMBL" id="BMXI01000018">
    <property type="protein sequence ID" value="GHC64651.1"/>
    <property type="molecule type" value="Genomic_DNA"/>
</dbReference>
<reference evidence="2" key="2">
    <citation type="submission" date="2020-09" db="EMBL/GenBank/DDBJ databases">
        <authorList>
            <person name="Sun Q."/>
            <person name="Kim S."/>
        </authorList>
    </citation>
    <scope>NUCLEOTIDE SEQUENCE</scope>
    <source>
        <strain evidence="2">KCTC 12988</strain>
    </source>
</reference>
<dbReference type="Pfam" id="PF26610">
    <property type="entry name" value="YbbD_head"/>
    <property type="match status" value="1"/>
</dbReference>
<dbReference type="Proteomes" id="UP000644507">
    <property type="component" value="Unassembled WGS sequence"/>
</dbReference>
<evidence type="ECO:0000313" key="2">
    <source>
        <dbReference type="EMBL" id="GHC64651.1"/>
    </source>
</evidence>
<accession>A0A918TWC4</accession>
<comment type="caution">
    <text evidence="2">The sequence shown here is derived from an EMBL/GenBank/DDBJ whole genome shotgun (WGS) entry which is preliminary data.</text>
</comment>
<name>A0A918TWC4_9BACT</name>
<feature type="domain" description="YbbD head" evidence="1">
    <location>
        <begin position="29"/>
        <end position="78"/>
    </location>
</feature>
<dbReference type="RefSeq" id="WP_189573111.1">
    <property type="nucleotide sequence ID" value="NZ_BMXI01000018.1"/>
</dbReference>